<dbReference type="EMBL" id="UOFU01000366">
    <property type="protein sequence ID" value="VAX04150.1"/>
    <property type="molecule type" value="Genomic_DNA"/>
</dbReference>
<feature type="non-terminal residue" evidence="1">
    <location>
        <position position="1"/>
    </location>
</feature>
<protein>
    <submittedName>
        <fullName evidence="1">Uncharacterized protein</fullName>
    </submittedName>
</protein>
<name>A0A3B1B1H5_9ZZZZ</name>
<proteinExistence type="predicted"/>
<gene>
    <name evidence="1" type="ORF">MNBD_GAMMA20-919</name>
</gene>
<accession>A0A3B1B1H5</accession>
<organism evidence="1">
    <name type="scientific">hydrothermal vent metagenome</name>
    <dbReference type="NCBI Taxonomy" id="652676"/>
    <lineage>
        <taxon>unclassified sequences</taxon>
        <taxon>metagenomes</taxon>
        <taxon>ecological metagenomes</taxon>
    </lineage>
</organism>
<evidence type="ECO:0000313" key="1">
    <source>
        <dbReference type="EMBL" id="VAX04150.1"/>
    </source>
</evidence>
<reference evidence="1" key="1">
    <citation type="submission" date="2018-06" db="EMBL/GenBank/DDBJ databases">
        <authorList>
            <person name="Zhirakovskaya E."/>
        </authorList>
    </citation>
    <scope>NUCLEOTIDE SEQUENCE</scope>
</reference>
<sequence>WHRSDRSERNRTGSGKPKTLDSLSSAAAINIWKLAKDSFLHMEKEGFSFPQDSQAIDVITEFSIYLLHIIDRLIYEKLPEEERGPLINGIAGQLLETIVSNKTDLLGPGDYRGDLIDRLNERLGNYAECSFDEDGPGYDFNRYLGQQVAVVMASGDNKWVVEQVMDIEAAEMAEKIRPVVRDVLGVRDL</sequence>
<dbReference type="AlphaFoldDB" id="A0A3B1B1H5"/>